<protein>
    <submittedName>
        <fullName evidence="1">N-formylglutamate amidohydrolase</fullName>
    </submittedName>
</protein>
<dbReference type="GO" id="GO:0016787">
    <property type="term" value="F:hydrolase activity"/>
    <property type="evidence" value="ECO:0007669"/>
    <property type="project" value="UniProtKB-KW"/>
</dbReference>
<accession>A0A518RDF5</accession>
<dbReference type="PIRSF" id="PIRSF029730">
    <property type="entry name" value="UCP029730"/>
    <property type="match status" value="1"/>
</dbReference>
<dbReference type="AlphaFoldDB" id="A0A518RDF5"/>
<evidence type="ECO:0000313" key="1">
    <source>
        <dbReference type="EMBL" id="QDX25505.1"/>
    </source>
</evidence>
<reference evidence="1 2" key="1">
    <citation type="submission" date="2019-07" db="EMBL/GenBank/DDBJ databases">
        <title>Sphingomonas alkalisoli sp. nov., isolated from rhizosphere soil of Suaedae salsa.</title>
        <authorList>
            <person name="Zhang H."/>
            <person name="Xu L."/>
            <person name="Zhang J.-X."/>
            <person name="Sun J.-Q."/>
        </authorList>
    </citation>
    <scope>NUCLEOTIDE SEQUENCE [LARGE SCALE GENOMIC DNA]</scope>
    <source>
        <strain evidence="1 2">XS-10</strain>
    </source>
</reference>
<dbReference type="InterPro" id="IPR007709">
    <property type="entry name" value="N-FG_amidohydro"/>
</dbReference>
<dbReference type="SUPFAM" id="SSF53187">
    <property type="entry name" value="Zn-dependent exopeptidases"/>
    <property type="match status" value="1"/>
</dbReference>
<dbReference type="KEGG" id="ssua:FPZ54_05360"/>
<dbReference type="EMBL" id="CP042239">
    <property type="protein sequence ID" value="QDX25505.1"/>
    <property type="molecule type" value="Genomic_DNA"/>
</dbReference>
<name>A0A518RDF5_9SPHN</name>
<evidence type="ECO:0000313" key="2">
    <source>
        <dbReference type="Proteomes" id="UP000318055"/>
    </source>
</evidence>
<dbReference type="Pfam" id="PF05013">
    <property type="entry name" value="FGase"/>
    <property type="match status" value="1"/>
</dbReference>
<dbReference type="OrthoDB" id="9815326at2"/>
<sequence length="243" mass="26193">MTPYRCIEGASDVLILCDHASNAVPADIDLGINPALLVKHIAIDIGAGPLAEALAGRLEAPAILAAVSRLVIDFNREPDALGLIVRASDGHAIPGNEDADRDERIARFFAPYHAQIARTVRTRRPALIVAIHSFTPELESGIDEPRPWEAGILYNRDARAANVAVRLLREAGIVTGDNEPYSGRILNATMNRHAEAGGTPYLGIEIRNDLIADDAGVARWCEILAKLVSDVRNHLAQERPAAT</sequence>
<dbReference type="Gene3D" id="3.40.630.40">
    <property type="entry name" value="Zn-dependent exopeptidases"/>
    <property type="match status" value="1"/>
</dbReference>
<keyword evidence="1" id="KW-0378">Hydrolase</keyword>
<dbReference type="InterPro" id="IPR011227">
    <property type="entry name" value="UCP029730"/>
</dbReference>
<gene>
    <name evidence="1" type="ORF">FPZ54_05360</name>
</gene>
<dbReference type="Proteomes" id="UP000318055">
    <property type="component" value="Chromosome"/>
</dbReference>
<dbReference type="RefSeq" id="WP_145845541.1">
    <property type="nucleotide sequence ID" value="NZ_CP042239.1"/>
</dbReference>
<proteinExistence type="predicted"/>
<keyword evidence="2" id="KW-1185">Reference proteome</keyword>
<organism evidence="1 2">
    <name type="scientific">Sphingomonas suaedae</name>
    <dbReference type="NCBI Taxonomy" id="2599297"/>
    <lineage>
        <taxon>Bacteria</taxon>
        <taxon>Pseudomonadati</taxon>
        <taxon>Pseudomonadota</taxon>
        <taxon>Alphaproteobacteria</taxon>
        <taxon>Sphingomonadales</taxon>
        <taxon>Sphingomonadaceae</taxon>
        <taxon>Sphingomonas</taxon>
    </lineage>
</organism>